<gene>
    <name evidence="12" type="ORF">ADEAN_000221100</name>
</gene>
<keyword evidence="7" id="KW-0449">Lipoprotein</keyword>
<dbReference type="InterPro" id="IPR039859">
    <property type="entry name" value="PFA4/ZDH16/20/ERF2-like"/>
</dbReference>
<comment type="catalytic activity">
    <reaction evidence="9 10">
        <text>L-cysteinyl-[protein] + hexadecanoyl-CoA = S-hexadecanoyl-L-cysteinyl-[protein] + CoA</text>
        <dbReference type="Rhea" id="RHEA:36683"/>
        <dbReference type="Rhea" id="RHEA-COMP:10131"/>
        <dbReference type="Rhea" id="RHEA-COMP:11032"/>
        <dbReference type="ChEBI" id="CHEBI:29950"/>
        <dbReference type="ChEBI" id="CHEBI:57287"/>
        <dbReference type="ChEBI" id="CHEBI:57379"/>
        <dbReference type="ChEBI" id="CHEBI:74151"/>
        <dbReference type="EC" id="2.3.1.225"/>
    </reaction>
</comment>
<organism evidence="12 13">
    <name type="scientific">Angomonas deanei</name>
    <dbReference type="NCBI Taxonomy" id="59799"/>
    <lineage>
        <taxon>Eukaryota</taxon>
        <taxon>Discoba</taxon>
        <taxon>Euglenozoa</taxon>
        <taxon>Kinetoplastea</taxon>
        <taxon>Metakinetoplastina</taxon>
        <taxon>Trypanosomatida</taxon>
        <taxon>Trypanosomatidae</taxon>
        <taxon>Strigomonadinae</taxon>
        <taxon>Angomonas</taxon>
    </lineage>
</organism>
<dbReference type="EC" id="2.3.1.225" evidence="10"/>
<dbReference type="Pfam" id="PF01529">
    <property type="entry name" value="DHHC"/>
    <property type="match status" value="1"/>
</dbReference>
<keyword evidence="4 10" id="KW-1133">Transmembrane helix</keyword>
<keyword evidence="6" id="KW-0564">Palmitate</keyword>
<dbReference type="GO" id="GO:0019706">
    <property type="term" value="F:protein-cysteine S-palmitoyltransferase activity"/>
    <property type="evidence" value="ECO:0007669"/>
    <property type="project" value="UniProtKB-EC"/>
</dbReference>
<keyword evidence="5 10" id="KW-0472">Membrane</keyword>
<evidence type="ECO:0000259" key="11">
    <source>
        <dbReference type="Pfam" id="PF01529"/>
    </source>
</evidence>
<dbReference type="PANTHER" id="PTHR22883:SF43">
    <property type="entry name" value="PALMITOYLTRANSFERASE APP"/>
    <property type="match status" value="1"/>
</dbReference>
<feature type="transmembrane region" description="Helical" evidence="10">
    <location>
        <begin position="48"/>
        <end position="72"/>
    </location>
</feature>
<dbReference type="PANTHER" id="PTHR22883">
    <property type="entry name" value="ZINC FINGER DHHC DOMAIN CONTAINING PROTEIN"/>
    <property type="match status" value="1"/>
</dbReference>
<keyword evidence="8 10" id="KW-0012">Acyltransferase</keyword>
<dbReference type="PROSITE" id="PS50216">
    <property type="entry name" value="DHHC"/>
    <property type="match status" value="1"/>
</dbReference>
<evidence type="ECO:0000313" key="13">
    <source>
        <dbReference type="Proteomes" id="UP000515908"/>
    </source>
</evidence>
<protein>
    <recommendedName>
        <fullName evidence="10">Palmitoyltransferase</fullName>
        <ecNumber evidence="10">2.3.1.225</ecNumber>
    </recommendedName>
</protein>
<evidence type="ECO:0000313" key="12">
    <source>
        <dbReference type="EMBL" id="CAD2214760.1"/>
    </source>
</evidence>
<sequence>MRSPLFSLDRLGLFFLIVFIPIGELVFSRTILFSPEITNYPCLQGNGLVVLVALSKLTCLLSVVLLLCIWYADPGYLAEDDPECEVAQHCHVCDNTVVDFDHHCGVLGTCIGSGNMKYFILFLNTVSILCLNVCVCSLLCFYLSCVASSAGGVLGAVNTLEKIKTIALKNVFSIVFTIIGIYASLFCGFLAIFYDVMAFRGTFSYKRRKYPHLRGHCGIVFRRLFTLRRNSSREALLH</sequence>
<feature type="transmembrane region" description="Helical" evidence="10">
    <location>
        <begin position="12"/>
        <end position="33"/>
    </location>
</feature>
<evidence type="ECO:0000256" key="7">
    <source>
        <dbReference type="ARBA" id="ARBA00023288"/>
    </source>
</evidence>
<evidence type="ECO:0000256" key="4">
    <source>
        <dbReference type="ARBA" id="ARBA00022989"/>
    </source>
</evidence>
<evidence type="ECO:0000256" key="1">
    <source>
        <dbReference type="ARBA" id="ARBA00004127"/>
    </source>
</evidence>
<keyword evidence="2 10" id="KW-0808">Transferase</keyword>
<evidence type="ECO:0000256" key="3">
    <source>
        <dbReference type="ARBA" id="ARBA00022692"/>
    </source>
</evidence>
<dbReference type="GO" id="GO:0005783">
    <property type="term" value="C:endoplasmic reticulum"/>
    <property type="evidence" value="ECO:0007669"/>
    <property type="project" value="TreeGrafter"/>
</dbReference>
<feature type="transmembrane region" description="Helical" evidence="10">
    <location>
        <begin position="118"/>
        <end position="151"/>
    </location>
</feature>
<dbReference type="EMBL" id="LR877148">
    <property type="protein sequence ID" value="CAD2214760.1"/>
    <property type="molecule type" value="Genomic_DNA"/>
</dbReference>
<dbReference type="Proteomes" id="UP000515908">
    <property type="component" value="Chromosome 04"/>
</dbReference>
<evidence type="ECO:0000256" key="10">
    <source>
        <dbReference type="RuleBase" id="RU079119"/>
    </source>
</evidence>
<comment type="subcellular location">
    <subcellularLocation>
        <location evidence="1">Endomembrane system</location>
        <topology evidence="1">Multi-pass membrane protein</topology>
    </subcellularLocation>
</comment>
<dbReference type="AlphaFoldDB" id="A0A7G2C4W7"/>
<keyword evidence="3 10" id="KW-0812">Transmembrane</keyword>
<accession>A0A7G2C4W7</accession>
<evidence type="ECO:0000256" key="2">
    <source>
        <dbReference type="ARBA" id="ARBA00022679"/>
    </source>
</evidence>
<feature type="transmembrane region" description="Helical" evidence="10">
    <location>
        <begin position="171"/>
        <end position="199"/>
    </location>
</feature>
<evidence type="ECO:0000256" key="5">
    <source>
        <dbReference type="ARBA" id="ARBA00023136"/>
    </source>
</evidence>
<reference evidence="12 13" key="1">
    <citation type="submission" date="2020-08" db="EMBL/GenBank/DDBJ databases">
        <authorList>
            <person name="Newling K."/>
            <person name="Davey J."/>
            <person name="Forrester S."/>
        </authorList>
    </citation>
    <scope>NUCLEOTIDE SEQUENCE [LARGE SCALE GENOMIC DNA]</scope>
    <source>
        <strain evidence="13">Crithidia deanei Carvalho (ATCC PRA-265)</strain>
    </source>
</reference>
<dbReference type="InterPro" id="IPR001594">
    <property type="entry name" value="Palmitoyltrfase_DHHC"/>
</dbReference>
<evidence type="ECO:0000256" key="9">
    <source>
        <dbReference type="ARBA" id="ARBA00048048"/>
    </source>
</evidence>
<evidence type="ECO:0000256" key="8">
    <source>
        <dbReference type="ARBA" id="ARBA00023315"/>
    </source>
</evidence>
<keyword evidence="13" id="KW-1185">Reference proteome</keyword>
<comment type="domain">
    <text evidence="10">The DHHC domain is required for palmitoyltransferase activity.</text>
</comment>
<name>A0A7G2C4W7_9TRYP</name>
<dbReference type="VEuPathDB" id="TriTrypDB:ADEAN_000221100"/>
<evidence type="ECO:0000256" key="6">
    <source>
        <dbReference type="ARBA" id="ARBA00023139"/>
    </source>
</evidence>
<comment type="similarity">
    <text evidence="10">Belongs to the DHHC palmitoyltransferase family.</text>
</comment>
<dbReference type="GO" id="GO:0005794">
    <property type="term" value="C:Golgi apparatus"/>
    <property type="evidence" value="ECO:0007669"/>
    <property type="project" value="TreeGrafter"/>
</dbReference>
<dbReference type="GO" id="GO:0006612">
    <property type="term" value="P:protein targeting to membrane"/>
    <property type="evidence" value="ECO:0007669"/>
    <property type="project" value="TreeGrafter"/>
</dbReference>
<feature type="domain" description="Palmitoyltransferase DHHC" evidence="11">
    <location>
        <begin position="87"/>
        <end position="207"/>
    </location>
</feature>
<proteinExistence type="inferred from homology"/>